<dbReference type="Gene3D" id="3.40.50.1820">
    <property type="entry name" value="alpha/beta hydrolase"/>
    <property type="match status" value="1"/>
</dbReference>
<dbReference type="EMBL" id="AP025739">
    <property type="protein sequence ID" value="BDI34155.1"/>
    <property type="molecule type" value="Genomic_DNA"/>
</dbReference>
<gene>
    <name evidence="1" type="ORF">CCAX7_62060</name>
</gene>
<protein>
    <submittedName>
        <fullName evidence="1">Uncharacterized protein</fullName>
    </submittedName>
</protein>
<organism evidence="1 2">
    <name type="scientific">Capsulimonas corticalis</name>
    <dbReference type="NCBI Taxonomy" id="2219043"/>
    <lineage>
        <taxon>Bacteria</taxon>
        <taxon>Bacillati</taxon>
        <taxon>Armatimonadota</taxon>
        <taxon>Armatimonadia</taxon>
        <taxon>Capsulimonadales</taxon>
        <taxon>Capsulimonadaceae</taxon>
        <taxon>Capsulimonas</taxon>
    </lineage>
</organism>
<dbReference type="InterPro" id="IPR029058">
    <property type="entry name" value="AB_hydrolase_fold"/>
</dbReference>
<evidence type="ECO:0000313" key="1">
    <source>
        <dbReference type="EMBL" id="BDI34155.1"/>
    </source>
</evidence>
<proteinExistence type="predicted"/>
<keyword evidence="2" id="KW-1185">Reference proteome</keyword>
<dbReference type="OrthoDB" id="556502at2"/>
<dbReference type="Proteomes" id="UP000287394">
    <property type="component" value="Chromosome"/>
</dbReference>
<dbReference type="SUPFAM" id="SSF53474">
    <property type="entry name" value="alpha/beta-Hydrolases"/>
    <property type="match status" value="1"/>
</dbReference>
<dbReference type="RefSeq" id="WP_119321697.1">
    <property type="nucleotide sequence ID" value="NZ_AP025739.1"/>
</dbReference>
<dbReference type="KEGG" id="ccot:CCAX7_62060"/>
<dbReference type="AlphaFoldDB" id="A0A402CWG4"/>
<reference evidence="1 2" key="1">
    <citation type="journal article" date="2019" name="Int. J. Syst. Evol. Microbiol.">
        <title>Capsulimonas corticalis gen. nov., sp. nov., an aerobic capsulated bacterium, of a novel bacterial order, Capsulimonadales ord. nov., of the class Armatimonadia of the phylum Armatimonadetes.</title>
        <authorList>
            <person name="Li J."/>
            <person name="Kudo C."/>
            <person name="Tonouchi A."/>
        </authorList>
    </citation>
    <scope>NUCLEOTIDE SEQUENCE [LARGE SCALE GENOMIC DNA]</scope>
    <source>
        <strain evidence="1 2">AX-7</strain>
    </source>
</reference>
<accession>A0A402CWG4</accession>
<sequence>MTYLLLKFNAILWALILFSALITPLHAAPYATPDAPVASSIKKPSVTLVSSRMSGGHTLTLAVTASFPNFQLGDQRQIRFAFELNGTTFDYKTAPQLTIINLTGFDGVTVRKIIRIDLTNWDGKGSRVNRFEENIHTFVIFEAFTTSGGQKYSSGVTESQLVIPLPVVHIHGMCTDLDPDRVPHKLFDSLKQRFPSYKEDDGHSGDFFAHNMLTTNEYPTLVSFDYPSFKEPISYDGQSFGNWIQTELLPRTYAAKVNIVAHSMGGIIARDMITQFSGRFVNRLILVGSPSEGATAIAALRGSNWLPTQIIADTLIPNVHRTFLASIRRCMLEGDDENAREMCPTFPWYSNYPLGDRTIPSDYRNFFLEYLNAYGLDPGVYYYTIVASDGAAIPHLHQTTLDGLWGPKETFILQMGVPGLTGLASELGPGDGCVPLRSQLASDTNWPRGSGPGQLNNYDDVGSVYHTAYFNDARTNQDIGNIVGQGL</sequence>
<name>A0A402CWG4_9BACT</name>
<evidence type="ECO:0000313" key="2">
    <source>
        <dbReference type="Proteomes" id="UP000287394"/>
    </source>
</evidence>